<dbReference type="Pfam" id="PF08544">
    <property type="entry name" value="GHMP_kinases_C"/>
    <property type="match status" value="1"/>
</dbReference>
<dbReference type="EMBL" id="QQXK01000008">
    <property type="protein sequence ID" value="RII42784.1"/>
    <property type="molecule type" value="Genomic_DNA"/>
</dbReference>
<dbReference type="Proteomes" id="UP000265419">
    <property type="component" value="Unassembled WGS sequence"/>
</dbReference>
<dbReference type="Gene3D" id="3.30.70.890">
    <property type="entry name" value="GHMP kinase, C-terminal domain"/>
    <property type="match status" value="1"/>
</dbReference>
<evidence type="ECO:0000259" key="10">
    <source>
        <dbReference type="Pfam" id="PF00288"/>
    </source>
</evidence>
<evidence type="ECO:0000256" key="1">
    <source>
        <dbReference type="ARBA" id="ARBA00006566"/>
    </source>
</evidence>
<feature type="domain" description="GHMP kinase N-terminal" evidence="10">
    <location>
        <begin position="2"/>
        <end position="68"/>
    </location>
</feature>
<evidence type="ECO:0000256" key="7">
    <source>
        <dbReference type="ARBA" id="ARBA00022842"/>
    </source>
</evidence>
<keyword evidence="5 12" id="KW-0418">Kinase</keyword>
<dbReference type="InterPro" id="IPR014721">
    <property type="entry name" value="Ribsml_uS5_D2-typ_fold_subgr"/>
</dbReference>
<keyword evidence="2" id="KW-0808">Transferase</keyword>
<dbReference type="InterPro" id="IPR006203">
    <property type="entry name" value="GHMP_knse_ATP-bd_CS"/>
</dbReference>
<keyword evidence="13" id="KW-1185">Reference proteome</keyword>
<dbReference type="PANTHER" id="PTHR10457:SF7">
    <property type="entry name" value="GALACTOKINASE-RELATED"/>
    <property type="match status" value="1"/>
</dbReference>
<dbReference type="InterPro" id="IPR006204">
    <property type="entry name" value="GHMP_kinase_N_dom"/>
</dbReference>
<name>A0A399JC13_9MICC</name>
<protein>
    <submittedName>
        <fullName evidence="12">Galactokinase</fullName>
    </submittedName>
</protein>
<keyword evidence="8" id="KW-0299">Galactose metabolism</keyword>
<sequence>MSLAIASDVPPGAGLSSSAALESATALALNDLADLRLNRHQLAAAGRRAENEMVGALTGILDQLASLLSPSDAALLLDCRGGEATPVALGFAAAGLAVLVAVSGVHHNLADGGYAQRRAQCEIAAQVLGVPALRDASAALLEARRERLGPLVHRRARHVITENARVLDTVRLVREGEAREIGGLITASHASLRDDFEVSVPELDAIVEAAVGAGALGARRVGGGFGGSALALVPRELLPQVRDAISGTFAARGVPAPPVVEVVPSAPGHREA</sequence>
<dbReference type="PROSITE" id="PS00627">
    <property type="entry name" value="GHMP_KINASES_ATP"/>
    <property type="match status" value="1"/>
</dbReference>
<dbReference type="Pfam" id="PF00288">
    <property type="entry name" value="GHMP_kinases_N"/>
    <property type="match status" value="1"/>
</dbReference>
<evidence type="ECO:0000256" key="3">
    <source>
        <dbReference type="ARBA" id="ARBA00022723"/>
    </source>
</evidence>
<dbReference type="Gene3D" id="3.30.230.10">
    <property type="match status" value="1"/>
</dbReference>
<evidence type="ECO:0000256" key="5">
    <source>
        <dbReference type="ARBA" id="ARBA00022777"/>
    </source>
</evidence>
<keyword evidence="4" id="KW-0547">Nucleotide-binding</keyword>
<organism evidence="12 13">
    <name type="scientific">Galactobacter valiniphilus</name>
    <dbReference type="NCBI Taxonomy" id="2676122"/>
    <lineage>
        <taxon>Bacteria</taxon>
        <taxon>Bacillati</taxon>
        <taxon>Actinomycetota</taxon>
        <taxon>Actinomycetes</taxon>
        <taxon>Micrococcales</taxon>
        <taxon>Micrococcaceae</taxon>
        <taxon>Galactobacter</taxon>
    </lineage>
</organism>
<evidence type="ECO:0000256" key="9">
    <source>
        <dbReference type="ARBA" id="ARBA00023277"/>
    </source>
</evidence>
<proteinExistence type="inferred from homology"/>
<gene>
    <name evidence="12" type="ORF">DWB68_05465</name>
</gene>
<dbReference type="PRINTS" id="PR00959">
    <property type="entry name" value="MEVGALKINASE"/>
</dbReference>
<comment type="similarity">
    <text evidence="1">Belongs to the GHMP kinase family. GalK subfamily.</text>
</comment>
<dbReference type="PANTHER" id="PTHR10457">
    <property type="entry name" value="MEVALONATE KINASE/GALACTOKINASE"/>
    <property type="match status" value="1"/>
</dbReference>
<evidence type="ECO:0000313" key="13">
    <source>
        <dbReference type="Proteomes" id="UP000265419"/>
    </source>
</evidence>
<keyword evidence="6" id="KW-0067">ATP-binding</keyword>
<evidence type="ECO:0000256" key="6">
    <source>
        <dbReference type="ARBA" id="ARBA00022840"/>
    </source>
</evidence>
<dbReference type="GO" id="GO:0005524">
    <property type="term" value="F:ATP binding"/>
    <property type="evidence" value="ECO:0007669"/>
    <property type="project" value="UniProtKB-KW"/>
</dbReference>
<dbReference type="GO" id="GO:0005829">
    <property type="term" value="C:cytosol"/>
    <property type="evidence" value="ECO:0007669"/>
    <property type="project" value="TreeGrafter"/>
</dbReference>
<keyword evidence="9" id="KW-0119">Carbohydrate metabolism</keyword>
<dbReference type="SUPFAM" id="SSF55060">
    <property type="entry name" value="GHMP Kinase, C-terminal domain"/>
    <property type="match status" value="1"/>
</dbReference>
<dbReference type="AlphaFoldDB" id="A0A399JC13"/>
<comment type="caution">
    <text evidence="12">The sequence shown here is derived from an EMBL/GenBank/DDBJ whole genome shotgun (WGS) entry which is preliminary data.</text>
</comment>
<accession>A0A399JC13</accession>
<dbReference type="InterPro" id="IPR006206">
    <property type="entry name" value="Mevalonate/galactokinase"/>
</dbReference>
<evidence type="ECO:0000256" key="2">
    <source>
        <dbReference type="ARBA" id="ARBA00022679"/>
    </source>
</evidence>
<evidence type="ECO:0000313" key="12">
    <source>
        <dbReference type="EMBL" id="RII42784.1"/>
    </source>
</evidence>
<reference evidence="12 13" key="1">
    <citation type="submission" date="2018-07" db="EMBL/GenBank/DDBJ databases">
        <title>Arthrobacter sp. nov., isolated from raw cow's milk with high bacterial count.</title>
        <authorList>
            <person name="Hahne J."/>
            <person name="Isele D."/>
            <person name="Lipski A."/>
        </authorList>
    </citation>
    <scope>NUCLEOTIDE SEQUENCE [LARGE SCALE GENOMIC DNA]</scope>
    <source>
        <strain evidence="12 13">JZ R-35</strain>
    </source>
</reference>
<feature type="domain" description="GHMP kinase C-terminal" evidence="11">
    <location>
        <begin position="172"/>
        <end position="249"/>
    </location>
</feature>
<dbReference type="InterPro" id="IPR036554">
    <property type="entry name" value="GHMP_kinase_C_sf"/>
</dbReference>
<dbReference type="InterPro" id="IPR013750">
    <property type="entry name" value="GHMP_kinase_C_dom"/>
</dbReference>
<dbReference type="SUPFAM" id="SSF54211">
    <property type="entry name" value="Ribosomal protein S5 domain 2-like"/>
    <property type="match status" value="1"/>
</dbReference>
<dbReference type="GO" id="GO:0004335">
    <property type="term" value="F:galactokinase activity"/>
    <property type="evidence" value="ECO:0007669"/>
    <property type="project" value="TreeGrafter"/>
</dbReference>
<keyword evidence="3" id="KW-0479">Metal-binding</keyword>
<keyword evidence="7" id="KW-0460">Magnesium</keyword>
<evidence type="ECO:0000256" key="8">
    <source>
        <dbReference type="ARBA" id="ARBA00023144"/>
    </source>
</evidence>
<evidence type="ECO:0000256" key="4">
    <source>
        <dbReference type="ARBA" id="ARBA00022741"/>
    </source>
</evidence>
<dbReference type="GO" id="GO:0046872">
    <property type="term" value="F:metal ion binding"/>
    <property type="evidence" value="ECO:0007669"/>
    <property type="project" value="UniProtKB-KW"/>
</dbReference>
<dbReference type="GO" id="GO:0006012">
    <property type="term" value="P:galactose metabolic process"/>
    <property type="evidence" value="ECO:0007669"/>
    <property type="project" value="UniProtKB-KW"/>
</dbReference>
<evidence type="ECO:0000259" key="11">
    <source>
        <dbReference type="Pfam" id="PF08544"/>
    </source>
</evidence>
<dbReference type="PIRSF" id="PIRSF000530">
    <property type="entry name" value="Galactokinase"/>
    <property type="match status" value="1"/>
</dbReference>
<dbReference type="FunFam" id="3.30.70.890:FF:000001">
    <property type="entry name" value="Galactokinase"/>
    <property type="match status" value="1"/>
</dbReference>
<dbReference type="InterPro" id="IPR020568">
    <property type="entry name" value="Ribosomal_Su5_D2-typ_SF"/>
</dbReference>